<gene>
    <name evidence="2" type="ORF">CATMQ487_17710</name>
</gene>
<dbReference type="InterPro" id="IPR007138">
    <property type="entry name" value="ABM_dom"/>
</dbReference>
<reference evidence="2" key="1">
    <citation type="submission" date="2022-04" db="EMBL/GenBank/DDBJ databases">
        <title>Whole genome sequence of Sphaerotilus sp. FB-5.</title>
        <authorList>
            <person name="Takeda M."/>
            <person name="Narihara S."/>
            <person name="Akimoto M."/>
            <person name="Akimoto R."/>
            <person name="Nishiyashiki S."/>
            <person name="Murakami T."/>
        </authorList>
    </citation>
    <scope>NUCLEOTIDE SEQUENCE</scope>
    <source>
        <strain evidence="2">FB-5</strain>
    </source>
</reference>
<dbReference type="EMBL" id="AP025730">
    <property type="protein sequence ID" value="BDI04801.1"/>
    <property type="molecule type" value="Genomic_DNA"/>
</dbReference>
<organism evidence="2 3">
    <name type="scientific">Sphaerotilus microaerophilus</name>
    <dbReference type="NCBI Taxonomy" id="2914710"/>
    <lineage>
        <taxon>Bacteria</taxon>
        <taxon>Pseudomonadati</taxon>
        <taxon>Pseudomonadota</taxon>
        <taxon>Betaproteobacteria</taxon>
        <taxon>Burkholderiales</taxon>
        <taxon>Sphaerotilaceae</taxon>
        <taxon>Sphaerotilus</taxon>
    </lineage>
</organism>
<feature type="domain" description="ABM" evidence="1">
    <location>
        <begin position="2"/>
        <end position="90"/>
    </location>
</feature>
<protein>
    <recommendedName>
        <fullName evidence="1">ABM domain-containing protein</fullName>
    </recommendedName>
</protein>
<dbReference type="Pfam" id="PF03992">
    <property type="entry name" value="ABM"/>
    <property type="match status" value="1"/>
</dbReference>
<dbReference type="PROSITE" id="PS51725">
    <property type="entry name" value="ABM"/>
    <property type="match status" value="1"/>
</dbReference>
<sequence length="97" mass="10652">MYARMVAMPGRPDKMDEAQKIFNESVIPVARQQKGFRGAFFLTDPETGKGVSLTLWDTPEDMKAGESSGYLQEQIAKFGPLMAGPPTREVFLVAAQA</sequence>
<dbReference type="InterPro" id="IPR011008">
    <property type="entry name" value="Dimeric_a/b-barrel"/>
</dbReference>
<keyword evidence="3" id="KW-1185">Reference proteome</keyword>
<evidence type="ECO:0000259" key="1">
    <source>
        <dbReference type="PROSITE" id="PS51725"/>
    </source>
</evidence>
<dbReference type="RefSeq" id="WP_251972897.1">
    <property type="nucleotide sequence ID" value="NZ_AP025730.1"/>
</dbReference>
<name>A0ABM7YKB8_9BURK</name>
<proteinExistence type="predicted"/>
<dbReference type="SUPFAM" id="SSF54909">
    <property type="entry name" value="Dimeric alpha+beta barrel"/>
    <property type="match status" value="1"/>
</dbReference>
<evidence type="ECO:0000313" key="2">
    <source>
        <dbReference type="EMBL" id="BDI04801.1"/>
    </source>
</evidence>
<dbReference type="Proteomes" id="UP001057498">
    <property type="component" value="Chromosome"/>
</dbReference>
<dbReference type="Gene3D" id="3.30.70.100">
    <property type="match status" value="1"/>
</dbReference>
<evidence type="ECO:0000313" key="3">
    <source>
        <dbReference type="Proteomes" id="UP001057498"/>
    </source>
</evidence>
<accession>A0ABM7YKB8</accession>